<dbReference type="InterPro" id="IPR000594">
    <property type="entry name" value="ThiF_NAD_FAD-bd"/>
</dbReference>
<evidence type="ECO:0000313" key="2">
    <source>
        <dbReference type="EMBL" id="MBS6940649.1"/>
    </source>
</evidence>
<dbReference type="SUPFAM" id="SSF69572">
    <property type="entry name" value="Activating enzymes of the ubiquitin-like proteins"/>
    <property type="match status" value="1"/>
</dbReference>
<dbReference type="GO" id="GO:0061503">
    <property type="term" value="F:tRNA threonylcarbamoyladenosine dehydratase"/>
    <property type="evidence" value="ECO:0007669"/>
    <property type="project" value="TreeGrafter"/>
</dbReference>
<dbReference type="AlphaFoldDB" id="A0A943USV7"/>
<dbReference type="GO" id="GO:0008641">
    <property type="term" value="F:ubiquitin-like modifier activating enzyme activity"/>
    <property type="evidence" value="ECO:0007669"/>
    <property type="project" value="InterPro"/>
</dbReference>
<dbReference type="Proteomes" id="UP000727506">
    <property type="component" value="Unassembled WGS sequence"/>
</dbReference>
<dbReference type="PANTHER" id="PTHR43267">
    <property type="entry name" value="TRNA THREONYLCARBAMOYLADENOSINE DEHYDRATASE"/>
    <property type="match status" value="1"/>
</dbReference>
<accession>A0A943USV7</accession>
<gene>
    <name evidence="2" type="ORF">KH142_04050</name>
</gene>
<dbReference type="InterPro" id="IPR045886">
    <property type="entry name" value="ThiF/MoeB/HesA"/>
</dbReference>
<feature type="domain" description="THIF-type NAD/FAD binding fold" evidence="1">
    <location>
        <begin position="48"/>
        <end position="275"/>
    </location>
</feature>
<protein>
    <submittedName>
        <fullName evidence="2">tRNA threonylcarbamoyladenosine dehydratase</fullName>
    </submittedName>
</protein>
<name>A0A943USV7_9ACTN</name>
<sequence length="276" mass="29255">MEHGLAPVAPHPAASAAPALDEGAALRADECGRAGAQASHDARNERTARLIGHDGVKRLASARVAVFGLGGVGSSCAEALARAGVGTLILIDRDEVEESNINRQALAFYSTIGRRKAEVMAAMVRDIAPAAQVIAHDAFVTEDCVGEFLDERVDYIVDAVDTVTTKLALAAYAEAHGIAYVGSMGAANKRYPEALRFADIYRTQTCPLCRAVRKQARKRGIGRMRVLYSSEQPVAVAAAPGAERRERTELGTLSFMPPIMGQMIAGDVIKSIVGID</sequence>
<evidence type="ECO:0000259" key="1">
    <source>
        <dbReference type="Pfam" id="PF00899"/>
    </source>
</evidence>
<dbReference type="InterPro" id="IPR035985">
    <property type="entry name" value="Ubiquitin-activating_enz"/>
</dbReference>
<dbReference type="CDD" id="cd00755">
    <property type="entry name" value="YgdL_like"/>
    <property type="match status" value="1"/>
</dbReference>
<dbReference type="Pfam" id="PF00899">
    <property type="entry name" value="ThiF"/>
    <property type="match status" value="1"/>
</dbReference>
<evidence type="ECO:0000313" key="3">
    <source>
        <dbReference type="Proteomes" id="UP000727506"/>
    </source>
</evidence>
<dbReference type="GO" id="GO:0061504">
    <property type="term" value="P:cyclic threonylcarbamoyladenosine biosynthetic process"/>
    <property type="evidence" value="ECO:0007669"/>
    <property type="project" value="TreeGrafter"/>
</dbReference>
<organism evidence="2 3">
    <name type="scientific">Slackia piriformis</name>
    <dbReference type="NCBI Taxonomy" id="626934"/>
    <lineage>
        <taxon>Bacteria</taxon>
        <taxon>Bacillati</taxon>
        <taxon>Actinomycetota</taxon>
        <taxon>Coriobacteriia</taxon>
        <taxon>Eggerthellales</taxon>
        <taxon>Eggerthellaceae</taxon>
        <taxon>Slackia</taxon>
    </lineage>
</organism>
<dbReference type="Gene3D" id="3.40.50.720">
    <property type="entry name" value="NAD(P)-binding Rossmann-like Domain"/>
    <property type="match status" value="1"/>
</dbReference>
<dbReference type="PANTHER" id="PTHR43267:SF1">
    <property type="entry name" value="TRNA THREONYLCARBAMOYLADENOSINE DEHYDRATASE"/>
    <property type="match status" value="1"/>
</dbReference>
<proteinExistence type="predicted"/>
<reference evidence="2" key="1">
    <citation type="submission" date="2021-02" db="EMBL/GenBank/DDBJ databases">
        <title>Infant gut strain persistence is associated with maternal origin, phylogeny, and functional potential including surface adhesion and iron acquisition.</title>
        <authorList>
            <person name="Lou Y.C."/>
        </authorList>
    </citation>
    <scope>NUCLEOTIDE SEQUENCE</scope>
    <source>
        <strain evidence="2">L2_039_000G1_dasL2_039_000G1_concoct_11</strain>
    </source>
</reference>
<dbReference type="EMBL" id="JAGZSV010000051">
    <property type="protein sequence ID" value="MBS6940649.1"/>
    <property type="molecule type" value="Genomic_DNA"/>
</dbReference>
<comment type="caution">
    <text evidence="2">The sequence shown here is derived from an EMBL/GenBank/DDBJ whole genome shotgun (WGS) entry which is preliminary data.</text>
</comment>